<dbReference type="AlphaFoldDB" id="A0A2K4ZH65"/>
<comment type="function">
    <text evidence="8">F(1)F(0) ATP synthase produces ATP from ADP in the presence of a proton or sodium gradient. F-type ATPases consist of two structural domains, F(1) containing the extramembraneous catalytic core and F(0) containing the membrane proton channel, linked together by a central stalk and a peripheral stalk. During catalysis, ATP synthesis in the catalytic domain of F(1) is coupled via a rotary mechanism of the central stalk subunits to proton translocation.</text>
</comment>
<dbReference type="SUPFAM" id="SSF47928">
    <property type="entry name" value="N-terminal domain of the delta subunit of the F1F0-ATP synthase"/>
    <property type="match status" value="1"/>
</dbReference>
<evidence type="ECO:0000256" key="8">
    <source>
        <dbReference type="HAMAP-Rule" id="MF_01416"/>
    </source>
</evidence>
<keyword evidence="8" id="KW-1003">Cell membrane</keyword>
<keyword evidence="10" id="KW-1185">Reference proteome</keyword>
<keyword evidence="7 8" id="KW-0066">ATP synthesis</keyword>
<dbReference type="PRINTS" id="PR00125">
    <property type="entry name" value="ATPASEDELTA"/>
</dbReference>
<dbReference type="PANTHER" id="PTHR11910">
    <property type="entry name" value="ATP SYNTHASE DELTA CHAIN"/>
    <property type="match status" value="1"/>
</dbReference>
<comment type="similarity">
    <text evidence="8">Belongs to the ATPase delta chain family.</text>
</comment>
<comment type="subcellular location">
    <subcellularLocation>
        <location evidence="8">Cell membrane</location>
        <topology evidence="8">Peripheral membrane protein</topology>
    </subcellularLocation>
    <subcellularLocation>
        <location evidence="1">Membrane</location>
    </subcellularLocation>
</comment>
<dbReference type="InterPro" id="IPR000711">
    <property type="entry name" value="ATPase_OSCP/dsu"/>
</dbReference>
<accession>A0A2K4ZH65</accession>
<dbReference type="PROSITE" id="PS00389">
    <property type="entry name" value="ATPASE_DELTA"/>
    <property type="match status" value="1"/>
</dbReference>
<evidence type="ECO:0000256" key="3">
    <source>
        <dbReference type="ARBA" id="ARBA00022781"/>
    </source>
</evidence>
<evidence type="ECO:0000313" key="10">
    <source>
        <dbReference type="Proteomes" id="UP000236311"/>
    </source>
</evidence>
<keyword evidence="5 8" id="KW-0472">Membrane</keyword>
<dbReference type="InterPro" id="IPR020781">
    <property type="entry name" value="ATPase_OSCP/d_CS"/>
</dbReference>
<keyword evidence="4 8" id="KW-0406">Ion transport</keyword>
<dbReference type="GO" id="GO:0005886">
    <property type="term" value="C:plasma membrane"/>
    <property type="evidence" value="ECO:0007669"/>
    <property type="project" value="UniProtKB-SubCell"/>
</dbReference>
<evidence type="ECO:0000256" key="4">
    <source>
        <dbReference type="ARBA" id="ARBA00023065"/>
    </source>
</evidence>
<dbReference type="InterPro" id="IPR026015">
    <property type="entry name" value="ATP_synth_OSCP/delta_N_sf"/>
</dbReference>
<dbReference type="OrthoDB" id="9802471at2"/>
<dbReference type="RefSeq" id="WP_103239898.1">
    <property type="nucleotide sequence ID" value="NZ_CANRXC010000019.1"/>
</dbReference>
<comment type="function">
    <text evidence="8">This protein is part of the stalk that links CF(0) to CF(1). It either transmits conformational changes from CF(0) to CF(1) or is implicated in proton conduction.</text>
</comment>
<organism evidence="9 10">
    <name type="scientific">Acetatifactor muris</name>
    <dbReference type="NCBI Taxonomy" id="879566"/>
    <lineage>
        <taxon>Bacteria</taxon>
        <taxon>Bacillati</taxon>
        <taxon>Bacillota</taxon>
        <taxon>Clostridia</taxon>
        <taxon>Lachnospirales</taxon>
        <taxon>Lachnospiraceae</taxon>
        <taxon>Acetatifactor</taxon>
    </lineage>
</organism>
<dbReference type="EMBL" id="OFSM01000012">
    <property type="protein sequence ID" value="SOY29810.1"/>
    <property type="molecule type" value="Genomic_DNA"/>
</dbReference>
<dbReference type="GO" id="GO:0046933">
    <property type="term" value="F:proton-transporting ATP synthase activity, rotational mechanism"/>
    <property type="evidence" value="ECO:0007669"/>
    <property type="project" value="UniProtKB-UniRule"/>
</dbReference>
<evidence type="ECO:0000256" key="6">
    <source>
        <dbReference type="ARBA" id="ARBA00023196"/>
    </source>
</evidence>
<dbReference type="Pfam" id="PF00213">
    <property type="entry name" value="OSCP"/>
    <property type="match status" value="1"/>
</dbReference>
<evidence type="ECO:0000313" key="9">
    <source>
        <dbReference type="EMBL" id="SOY29810.1"/>
    </source>
</evidence>
<name>A0A2K4ZH65_9FIRM</name>
<gene>
    <name evidence="8 9" type="primary">atpH</name>
    <name evidence="9" type="ORF">AMURIS_02531</name>
</gene>
<keyword evidence="2 8" id="KW-0813">Transport</keyword>
<keyword evidence="6 8" id="KW-0139">CF(1)</keyword>
<dbReference type="Proteomes" id="UP000236311">
    <property type="component" value="Unassembled WGS sequence"/>
</dbReference>
<dbReference type="HAMAP" id="MF_01416">
    <property type="entry name" value="ATP_synth_delta_bact"/>
    <property type="match status" value="1"/>
</dbReference>
<evidence type="ECO:0000256" key="1">
    <source>
        <dbReference type="ARBA" id="ARBA00004370"/>
    </source>
</evidence>
<evidence type="ECO:0000256" key="5">
    <source>
        <dbReference type="ARBA" id="ARBA00023136"/>
    </source>
</evidence>
<dbReference type="NCBIfam" id="TIGR01145">
    <property type="entry name" value="ATP_synt_delta"/>
    <property type="match status" value="1"/>
</dbReference>
<dbReference type="GO" id="GO:0045259">
    <property type="term" value="C:proton-transporting ATP synthase complex"/>
    <property type="evidence" value="ECO:0007669"/>
    <property type="project" value="UniProtKB-KW"/>
</dbReference>
<proteinExistence type="inferred from homology"/>
<dbReference type="Gene3D" id="1.10.520.20">
    <property type="entry name" value="N-terminal domain of the delta subunit of the F1F0-ATP synthase"/>
    <property type="match status" value="1"/>
</dbReference>
<reference evidence="9 10" key="1">
    <citation type="submission" date="2018-01" db="EMBL/GenBank/DDBJ databases">
        <authorList>
            <person name="Gaut B.S."/>
            <person name="Morton B.R."/>
            <person name="Clegg M.T."/>
            <person name="Duvall M.R."/>
        </authorList>
    </citation>
    <scope>NUCLEOTIDE SEQUENCE [LARGE SCALE GENOMIC DNA]</scope>
    <source>
        <strain evidence="9">GP69</strain>
    </source>
</reference>
<evidence type="ECO:0000256" key="2">
    <source>
        <dbReference type="ARBA" id="ARBA00022448"/>
    </source>
</evidence>
<sequence length="184" mass="20382">MAKLVSKTYGEALYEIAMESGVDRAGELLEEIRGISELLKANPQFDELMKHPGIPKQDKLQVVDNVFKGRVSDELTGLFEVVVSKERYGDLPAIFAHFTERVKEQQRVGVAYVTTAVPLSAAQRSAVEAKLLETGGYRKMELNYQVDTSIIGGMIIRIGDRVVDSSVRTKLNGLTKQLLQIQLG</sequence>
<protein>
    <recommendedName>
        <fullName evidence="8">ATP synthase subunit delta</fullName>
    </recommendedName>
    <alternativeName>
        <fullName evidence="8">ATP synthase F(1) sector subunit delta</fullName>
    </alternativeName>
    <alternativeName>
        <fullName evidence="8">F-type ATPase subunit delta</fullName>
        <shortName evidence="8">F-ATPase subunit delta</shortName>
    </alternativeName>
</protein>
<evidence type="ECO:0000256" key="7">
    <source>
        <dbReference type="ARBA" id="ARBA00023310"/>
    </source>
</evidence>
<keyword evidence="3 8" id="KW-0375">Hydrogen ion transport</keyword>